<name>A0ABR6W5L5_9BACT</name>
<proteinExistence type="predicted"/>
<evidence type="ECO:0000313" key="4">
    <source>
        <dbReference type="Proteomes" id="UP000700732"/>
    </source>
</evidence>
<evidence type="ECO:0000256" key="2">
    <source>
        <dbReference type="SAM" id="SignalP"/>
    </source>
</evidence>
<dbReference type="EMBL" id="VFIA01000009">
    <property type="protein sequence ID" value="MBC3791428.1"/>
    <property type="molecule type" value="Genomic_DNA"/>
</dbReference>
<feature type="region of interest" description="Disordered" evidence="1">
    <location>
        <begin position="19"/>
        <end position="99"/>
    </location>
</feature>
<sequence>MKTQVTLLAICLLGAGMANGQTTTNSSSTPGTTTNATYGTSPVTTDSTNLSNSNATTTTNSGTMNNGTMNSSGSVNSAATPTYGTTTTSTDYSSTDRPARVKSDKDYKNFVFGIYAGLNSTKFKGETTNTDGDLSGRLGYQAGFFVRGGGRLYGQIGAEYFASSSNYFTAGSGQTAASIQDQINIKYVQVPVYIGYKLVESDRGISAIRLQVGLEYANQIGSDANQFGDLNDFKIKSGTFNGLGQLGFDAGPVFLDLTYHHGFSDAVSGTGFNGSQRRILSASVGFKF</sequence>
<comment type="caution">
    <text evidence="3">The sequence shown here is derived from an EMBL/GenBank/DDBJ whole genome shotgun (WGS) entry which is preliminary data.</text>
</comment>
<accession>A0ABR6W5L5</accession>
<feature type="chain" id="PRO_5047209258" description="Outer membrane protein beta-barrel domain-containing protein" evidence="2">
    <location>
        <begin position="21"/>
        <end position="288"/>
    </location>
</feature>
<evidence type="ECO:0008006" key="5">
    <source>
        <dbReference type="Google" id="ProtNLM"/>
    </source>
</evidence>
<keyword evidence="4" id="KW-1185">Reference proteome</keyword>
<organism evidence="3 4">
    <name type="scientific">Spirosoma utsteinense</name>
    <dbReference type="NCBI Taxonomy" id="2585773"/>
    <lineage>
        <taxon>Bacteria</taxon>
        <taxon>Pseudomonadati</taxon>
        <taxon>Bacteroidota</taxon>
        <taxon>Cytophagia</taxon>
        <taxon>Cytophagales</taxon>
        <taxon>Cytophagaceae</taxon>
        <taxon>Spirosoma</taxon>
    </lineage>
</organism>
<feature type="signal peptide" evidence="2">
    <location>
        <begin position="1"/>
        <end position="20"/>
    </location>
</feature>
<evidence type="ECO:0000313" key="3">
    <source>
        <dbReference type="EMBL" id="MBC3791428.1"/>
    </source>
</evidence>
<protein>
    <recommendedName>
        <fullName evidence="5">Outer membrane protein beta-barrel domain-containing protein</fullName>
    </recommendedName>
</protein>
<reference evidence="3 4" key="1">
    <citation type="submission" date="2019-06" db="EMBL/GenBank/DDBJ databases">
        <title>Spirosoma utsteinense sp. nov. isolated from Antarctic ice-free soils.</title>
        <authorList>
            <person name="Tahon G."/>
        </authorList>
    </citation>
    <scope>NUCLEOTIDE SEQUENCE [LARGE SCALE GENOMIC DNA]</scope>
    <source>
        <strain evidence="3 4">LMG 31447</strain>
    </source>
</reference>
<feature type="compositionally biased region" description="Low complexity" evidence="1">
    <location>
        <begin position="19"/>
        <end position="96"/>
    </location>
</feature>
<dbReference type="RefSeq" id="WP_186737229.1">
    <property type="nucleotide sequence ID" value="NZ_VFIA01000009.1"/>
</dbReference>
<gene>
    <name evidence="3" type="ORF">FH603_1930</name>
</gene>
<keyword evidence="2" id="KW-0732">Signal</keyword>
<dbReference type="Proteomes" id="UP000700732">
    <property type="component" value="Unassembled WGS sequence"/>
</dbReference>
<evidence type="ECO:0000256" key="1">
    <source>
        <dbReference type="SAM" id="MobiDB-lite"/>
    </source>
</evidence>